<keyword evidence="10" id="KW-1185">Reference proteome</keyword>
<dbReference type="PROSITE" id="PS00136">
    <property type="entry name" value="SUBTILASE_ASP"/>
    <property type="match status" value="1"/>
</dbReference>
<dbReference type="InterPro" id="IPR036852">
    <property type="entry name" value="Peptidase_S8/S53_dom_sf"/>
</dbReference>
<dbReference type="InterPro" id="IPR034193">
    <property type="entry name" value="PCSK9_ProteinaseK-like"/>
</dbReference>
<dbReference type="PRINTS" id="PR00723">
    <property type="entry name" value="SUBTILISIN"/>
</dbReference>
<feature type="active site" description="Charge relay system" evidence="5">
    <location>
        <position position="214"/>
    </location>
</feature>
<proteinExistence type="inferred from homology"/>
<dbReference type="PROSITE" id="PS51892">
    <property type="entry name" value="SUBTILASE"/>
    <property type="match status" value="1"/>
</dbReference>
<evidence type="ECO:0000256" key="7">
    <source>
        <dbReference type="SAM" id="SignalP"/>
    </source>
</evidence>
<dbReference type="Proteomes" id="UP001583172">
    <property type="component" value="Unassembled WGS sequence"/>
</dbReference>
<evidence type="ECO:0000256" key="4">
    <source>
        <dbReference type="ARBA" id="ARBA00022825"/>
    </source>
</evidence>
<feature type="domain" description="Peptidase S8/S53" evidence="8">
    <location>
        <begin position="174"/>
        <end position="405"/>
    </location>
</feature>
<organism evidence="9 10">
    <name type="scientific">Humicola insolens</name>
    <name type="common">Soft-rot fungus</name>
    <dbReference type="NCBI Taxonomy" id="85995"/>
    <lineage>
        <taxon>Eukaryota</taxon>
        <taxon>Fungi</taxon>
        <taxon>Dikarya</taxon>
        <taxon>Ascomycota</taxon>
        <taxon>Pezizomycotina</taxon>
        <taxon>Sordariomycetes</taxon>
        <taxon>Sordariomycetidae</taxon>
        <taxon>Sordariales</taxon>
        <taxon>Chaetomiaceae</taxon>
        <taxon>Mycothermus</taxon>
    </lineage>
</organism>
<comment type="similarity">
    <text evidence="1 5 6">Belongs to the peptidase S8 family.</text>
</comment>
<dbReference type="PANTHER" id="PTHR43806">
    <property type="entry name" value="PEPTIDASE S8"/>
    <property type="match status" value="1"/>
</dbReference>
<dbReference type="InterPro" id="IPR023827">
    <property type="entry name" value="Peptidase_S8_Asp-AS"/>
</dbReference>
<gene>
    <name evidence="9" type="ORF">VTJ49DRAFT_4212</name>
</gene>
<dbReference type="SUPFAM" id="SSF54897">
    <property type="entry name" value="Protease propeptides/inhibitors"/>
    <property type="match status" value="1"/>
</dbReference>
<accession>A0ABR3V5V3</accession>
<dbReference type="InterPro" id="IPR023828">
    <property type="entry name" value="Peptidase_S8_Ser-AS"/>
</dbReference>
<protein>
    <recommendedName>
        <fullName evidence="8">Peptidase S8/S53 domain-containing protein</fullName>
    </recommendedName>
</protein>
<evidence type="ECO:0000256" key="2">
    <source>
        <dbReference type="ARBA" id="ARBA00022670"/>
    </source>
</evidence>
<dbReference type="PROSITE" id="PS00138">
    <property type="entry name" value="SUBTILASE_SER"/>
    <property type="match status" value="1"/>
</dbReference>
<evidence type="ECO:0000313" key="9">
    <source>
        <dbReference type="EMBL" id="KAL1837147.1"/>
    </source>
</evidence>
<dbReference type="PANTHER" id="PTHR43806:SF11">
    <property type="entry name" value="CEREVISIN-RELATED"/>
    <property type="match status" value="1"/>
</dbReference>
<evidence type="ECO:0000259" key="8">
    <source>
        <dbReference type="Pfam" id="PF00082"/>
    </source>
</evidence>
<feature type="signal peptide" evidence="7">
    <location>
        <begin position="1"/>
        <end position="20"/>
    </location>
</feature>
<comment type="caution">
    <text evidence="9">The sequence shown here is derived from an EMBL/GenBank/DDBJ whole genome shotgun (WGS) entry which is preliminary data.</text>
</comment>
<evidence type="ECO:0000256" key="6">
    <source>
        <dbReference type="RuleBase" id="RU003355"/>
    </source>
</evidence>
<dbReference type="PROSITE" id="PS00137">
    <property type="entry name" value="SUBTILASE_HIS"/>
    <property type="match status" value="1"/>
</dbReference>
<dbReference type="SUPFAM" id="SSF52743">
    <property type="entry name" value="Subtilisin-like"/>
    <property type="match status" value="1"/>
</dbReference>
<dbReference type="InterPro" id="IPR000209">
    <property type="entry name" value="Peptidase_S8/S53_dom"/>
</dbReference>
<evidence type="ECO:0000256" key="1">
    <source>
        <dbReference type="ARBA" id="ARBA00011073"/>
    </source>
</evidence>
<reference evidence="9 10" key="1">
    <citation type="journal article" date="2024" name="Commun. Biol.">
        <title>Comparative genomic analysis of thermophilic fungi reveals convergent evolutionary adaptations and gene losses.</title>
        <authorList>
            <person name="Steindorff A.S."/>
            <person name="Aguilar-Pontes M.V."/>
            <person name="Robinson A.J."/>
            <person name="Andreopoulos B."/>
            <person name="LaButti K."/>
            <person name="Kuo A."/>
            <person name="Mondo S."/>
            <person name="Riley R."/>
            <person name="Otillar R."/>
            <person name="Haridas S."/>
            <person name="Lipzen A."/>
            <person name="Grimwood J."/>
            <person name="Schmutz J."/>
            <person name="Clum A."/>
            <person name="Reid I.D."/>
            <person name="Moisan M.C."/>
            <person name="Butler G."/>
            <person name="Nguyen T.T.M."/>
            <person name="Dewar K."/>
            <person name="Conant G."/>
            <person name="Drula E."/>
            <person name="Henrissat B."/>
            <person name="Hansel C."/>
            <person name="Singer S."/>
            <person name="Hutchinson M.I."/>
            <person name="de Vries R.P."/>
            <person name="Natvig D.O."/>
            <person name="Powell A.J."/>
            <person name="Tsang A."/>
            <person name="Grigoriev I.V."/>
        </authorList>
    </citation>
    <scope>NUCLEOTIDE SEQUENCE [LARGE SCALE GENOMIC DNA]</scope>
    <source>
        <strain evidence="9 10">CBS 620.91</strain>
    </source>
</reference>
<evidence type="ECO:0000256" key="5">
    <source>
        <dbReference type="PROSITE-ProRule" id="PRU01240"/>
    </source>
</evidence>
<feature type="active site" description="Charge relay system" evidence="5">
    <location>
        <position position="183"/>
    </location>
</feature>
<dbReference type="InterPro" id="IPR015500">
    <property type="entry name" value="Peptidase_S8_subtilisin-rel"/>
</dbReference>
<feature type="active site" description="Charge relay system" evidence="5">
    <location>
        <position position="372"/>
    </location>
</feature>
<evidence type="ECO:0000256" key="3">
    <source>
        <dbReference type="ARBA" id="ARBA00022801"/>
    </source>
</evidence>
<keyword evidence="7" id="KW-0732">Signal</keyword>
<sequence length="444" mass="46661">MAGRLLLCFTTALAALGVSGHPASIDARAKADGFYLGVPVSNPGIKNAIPHRYIVVYNNTFDDDAVEAHEAAVIKTIAKRNLSKRSPLTGKTLSTNVKTFKINGWRAMSLEADDLLVNEIYSAKEVEYIEQDQYITIAARSSQSRATSGLARLSRASARSTASSGVYTFDDSAGEGITVYVVDTGIRITHEQFEGRAVWGDNFIDNVDQDEQGHGTHVAGTVGGRTVGVARKAQLVAVKVLGADGGGSASSVIAGMDFVARNVTARGIGGKAVMNMSLGGGFSRAINSAVNRVEQAGVVPVVAAGNEAQDTSDTSPGSAERAITVGAIDQRNDRIAIFSNFGPVVDIFAPGVDVNSAFIGSDTAFRSLSGTSMASPHVAGLAAYLMALEGLTTAESVSNRIKQLAQQTGARVRGGPRNTTTLIANNGFRIDQEQRQRQQGRLVQ</sequence>
<dbReference type="InterPro" id="IPR050131">
    <property type="entry name" value="Peptidase_S8_subtilisin-like"/>
</dbReference>
<dbReference type="CDD" id="cd04077">
    <property type="entry name" value="Peptidases_S8_PCSK9_ProteinaseK_like"/>
    <property type="match status" value="1"/>
</dbReference>
<dbReference type="InterPro" id="IPR022398">
    <property type="entry name" value="Peptidase_S8_His-AS"/>
</dbReference>
<evidence type="ECO:0000313" key="10">
    <source>
        <dbReference type="Proteomes" id="UP001583172"/>
    </source>
</evidence>
<dbReference type="Gene3D" id="3.40.50.200">
    <property type="entry name" value="Peptidase S8/S53 domain"/>
    <property type="match status" value="1"/>
</dbReference>
<dbReference type="EMBL" id="JAZGSY010000324">
    <property type="protein sequence ID" value="KAL1837147.1"/>
    <property type="molecule type" value="Genomic_DNA"/>
</dbReference>
<dbReference type="Pfam" id="PF00082">
    <property type="entry name" value="Peptidase_S8"/>
    <property type="match status" value="1"/>
</dbReference>
<keyword evidence="2 5" id="KW-0645">Protease</keyword>
<name>A0ABR3V5V3_HUMIN</name>
<dbReference type="InterPro" id="IPR037045">
    <property type="entry name" value="S8pro/Inhibitor_I9_sf"/>
</dbReference>
<keyword evidence="3 5" id="KW-0378">Hydrolase</keyword>
<keyword evidence="4 5" id="KW-0720">Serine protease</keyword>
<feature type="chain" id="PRO_5045325615" description="Peptidase S8/S53 domain-containing protein" evidence="7">
    <location>
        <begin position="21"/>
        <end position="444"/>
    </location>
</feature>
<dbReference type="Gene3D" id="3.30.70.80">
    <property type="entry name" value="Peptidase S8 propeptide/proteinase inhibitor I9"/>
    <property type="match status" value="1"/>
</dbReference>